<accession>A0A9W8BD77</accession>
<dbReference type="Proteomes" id="UP001150907">
    <property type="component" value="Unassembled WGS sequence"/>
</dbReference>
<reference evidence="2" key="1">
    <citation type="submission" date="2022-07" db="EMBL/GenBank/DDBJ databases">
        <title>Phylogenomic reconstructions and comparative analyses of Kickxellomycotina fungi.</title>
        <authorList>
            <person name="Reynolds N.K."/>
            <person name="Stajich J.E."/>
            <person name="Barry K."/>
            <person name="Grigoriev I.V."/>
            <person name="Crous P."/>
            <person name="Smith M.E."/>
        </authorList>
    </citation>
    <scope>NUCLEOTIDE SEQUENCE</scope>
    <source>
        <strain evidence="2">IMI 214461</strain>
    </source>
</reference>
<feature type="region of interest" description="Disordered" evidence="1">
    <location>
        <begin position="21"/>
        <end position="44"/>
    </location>
</feature>
<name>A0A9W8BD77_9FUNG</name>
<protein>
    <submittedName>
        <fullName evidence="2">Uncharacterized protein</fullName>
    </submittedName>
</protein>
<evidence type="ECO:0000313" key="2">
    <source>
        <dbReference type="EMBL" id="KAJ1996929.1"/>
    </source>
</evidence>
<sequence length="126" mass="13204">MHTHGSHQRYGSSLRARATEILSDPGDHHSSLSSSSPLSHRLSMERAEVARRVKRHLVMRPVSASEPAGPAAPRISHSLGGQAGLAVLFPRGASANAHAPAAAAAVDESGYAGDTNEDYDSNALLF</sequence>
<gene>
    <name evidence="2" type="ORF">H4R26_006010</name>
</gene>
<dbReference type="AlphaFoldDB" id="A0A9W8BD77"/>
<feature type="compositionally biased region" description="Low complexity" evidence="1">
    <location>
        <begin position="31"/>
        <end position="41"/>
    </location>
</feature>
<proteinExistence type="predicted"/>
<feature type="non-terminal residue" evidence="2">
    <location>
        <position position="126"/>
    </location>
</feature>
<keyword evidence="3" id="KW-1185">Reference proteome</keyword>
<evidence type="ECO:0000313" key="3">
    <source>
        <dbReference type="Proteomes" id="UP001150907"/>
    </source>
</evidence>
<comment type="caution">
    <text evidence="2">The sequence shown here is derived from an EMBL/GenBank/DDBJ whole genome shotgun (WGS) entry which is preliminary data.</text>
</comment>
<evidence type="ECO:0000256" key="1">
    <source>
        <dbReference type="SAM" id="MobiDB-lite"/>
    </source>
</evidence>
<dbReference type="EMBL" id="JANBQF010001577">
    <property type="protein sequence ID" value="KAJ1996929.1"/>
    <property type="molecule type" value="Genomic_DNA"/>
</dbReference>
<organism evidence="2 3">
    <name type="scientific">Coemansia thaxteri</name>
    <dbReference type="NCBI Taxonomy" id="2663907"/>
    <lineage>
        <taxon>Eukaryota</taxon>
        <taxon>Fungi</taxon>
        <taxon>Fungi incertae sedis</taxon>
        <taxon>Zoopagomycota</taxon>
        <taxon>Kickxellomycotina</taxon>
        <taxon>Kickxellomycetes</taxon>
        <taxon>Kickxellales</taxon>
        <taxon>Kickxellaceae</taxon>
        <taxon>Coemansia</taxon>
    </lineage>
</organism>